<evidence type="ECO:0000313" key="2">
    <source>
        <dbReference type="Proteomes" id="UP000595437"/>
    </source>
</evidence>
<dbReference type="OrthoDB" id="5850996at2759"/>
<accession>A0A7T8K9X4</accession>
<keyword evidence="2" id="KW-1185">Reference proteome</keyword>
<name>A0A7T8K9X4_CALRO</name>
<proteinExistence type="predicted"/>
<protein>
    <submittedName>
        <fullName evidence="1">Uncharacterized protein</fullName>
    </submittedName>
</protein>
<dbReference type="EMBL" id="CP045897">
    <property type="protein sequence ID" value="QQP51549.1"/>
    <property type="molecule type" value="Genomic_DNA"/>
</dbReference>
<gene>
    <name evidence="1" type="ORF">FKW44_012956</name>
</gene>
<dbReference type="AlphaFoldDB" id="A0A7T8K9X4"/>
<sequence length="73" mass="8105">MFNLDRTHNRQNTTWICQDPEDVPMVFKSKKPASVIVLGVISSDGDVMAPTSSPGPQDQPRNLLEVMRNVVVP</sequence>
<evidence type="ECO:0000313" key="1">
    <source>
        <dbReference type="EMBL" id="QQP51549.1"/>
    </source>
</evidence>
<dbReference type="Proteomes" id="UP000595437">
    <property type="component" value="Chromosome 8"/>
</dbReference>
<reference evidence="2" key="1">
    <citation type="submission" date="2021-01" db="EMBL/GenBank/DDBJ databases">
        <title>Caligus Genome Assembly.</title>
        <authorList>
            <person name="Gallardo-Escarate C."/>
        </authorList>
    </citation>
    <scope>NUCLEOTIDE SEQUENCE [LARGE SCALE GENOMIC DNA]</scope>
</reference>
<organism evidence="1 2">
    <name type="scientific">Caligus rogercresseyi</name>
    <name type="common">Sea louse</name>
    <dbReference type="NCBI Taxonomy" id="217165"/>
    <lineage>
        <taxon>Eukaryota</taxon>
        <taxon>Metazoa</taxon>
        <taxon>Ecdysozoa</taxon>
        <taxon>Arthropoda</taxon>
        <taxon>Crustacea</taxon>
        <taxon>Multicrustacea</taxon>
        <taxon>Hexanauplia</taxon>
        <taxon>Copepoda</taxon>
        <taxon>Siphonostomatoida</taxon>
        <taxon>Caligidae</taxon>
        <taxon>Caligus</taxon>
    </lineage>
</organism>